<proteinExistence type="predicted"/>
<dbReference type="EMBL" id="JAQQWN010000004">
    <property type="protein sequence ID" value="KAK8089189.1"/>
    <property type="molecule type" value="Genomic_DNA"/>
</dbReference>
<evidence type="ECO:0000313" key="3">
    <source>
        <dbReference type="Proteomes" id="UP001433268"/>
    </source>
</evidence>
<reference evidence="2 3" key="1">
    <citation type="submission" date="2023-01" db="EMBL/GenBank/DDBJ databases">
        <title>Analysis of 21 Apiospora genomes using comparative genomics revels a genus with tremendous synthesis potential of carbohydrate active enzymes and secondary metabolites.</title>
        <authorList>
            <person name="Sorensen T."/>
        </authorList>
    </citation>
    <scope>NUCLEOTIDE SEQUENCE [LARGE SCALE GENOMIC DNA]</scope>
    <source>
        <strain evidence="2 3">CBS 114990</strain>
    </source>
</reference>
<feature type="region of interest" description="Disordered" evidence="1">
    <location>
        <begin position="1"/>
        <end position="24"/>
    </location>
</feature>
<gene>
    <name evidence="2" type="ORF">PG997_004150</name>
</gene>
<protein>
    <submittedName>
        <fullName evidence="2">Uncharacterized protein</fullName>
    </submittedName>
</protein>
<keyword evidence="3" id="KW-1185">Reference proteome</keyword>
<dbReference type="Proteomes" id="UP001433268">
    <property type="component" value="Unassembled WGS sequence"/>
</dbReference>
<organism evidence="2 3">
    <name type="scientific">Apiospora hydei</name>
    <dbReference type="NCBI Taxonomy" id="1337664"/>
    <lineage>
        <taxon>Eukaryota</taxon>
        <taxon>Fungi</taxon>
        <taxon>Dikarya</taxon>
        <taxon>Ascomycota</taxon>
        <taxon>Pezizomycotina</taxon>
        <taxon>Sordariomycetes</taxon>
        <taxon>Xylariomycetidae</taxon>
        <taxon>Amphisphaeriales</taxon>
        <taxon>Apiosporaceae</taxon>
        <taxon>Apiospora</taxon>
    </lineage>
</organism>
<accession>A0ABR1X1D2</accession>
<evidence type="ECO:0000256" key="1">
    <source>
        <dbReference type="SAM" id="MobiDB-lite"/>
    </source>
</evidence>
<comment type="caution">
    <text evidence="2">The sequence shown here is derived from an EMBL/GenBank/DDBJ whole genome shotgun (WGS) entry which is preliminary data.</text>
</comment>
<dbReference type="RefSeq" id="XP_066672083.1">
    <property type="nucleotide sequence ID" value="XM_066808465.1"/>
</dbReference>
<evidence type="ECO:0000313" key="2">
    <source>
        <dbReference type="EMBL" id="KAK8089189.1"/>
    </source>
</evidence>
<sequence length="176" mass="19414">MDKVDMLLGRPRSPESSPRQDNTRLFPRRAGSVRRGRGLMLAVGNHISYLPPVCNRESCWNGCRWSRESAFAACPRPGRWVLIRSAASDEVKIVIEQPSRGTLCSLGCLTAADSVPFPPHGCGKPTGTFLSPASSLSTTESVPRCLRSVNQAILVLMHAQTWDLSSYHHLQPRYVT</sequence>
<name>A0ABR1X1D2_9PEZI</name>
<dbReference type="GeneID" id="92041525"/>